<evidence type="ECO:0000256" key="1">
    <source>
        <dbReference type="ARBA" id="ARBA00004141"/>
    </source>
</evidence>
<proteinExistence type="inferred from homology"/>
<dbReference type="Proteomes" id="UP000770015">
    <property type="component" value="Unassembled WGS sequence"/>
</dbReference>
<dbReference type="GO" id="GO:0016020">
    <property type="term" value="C:membrane"/>
    <property type="evidence" value="ECO:0007669"/>
    <property type="project" value="UniProtKB-SubCell"/>
</dbReference>
<evidence type="ECO:0000256" key="2">
    <source>
        <dbReference type="ARBA" id="ARBA00022692"/>
    </source>
</evidence>
<protein>
    <recommendedName>
        <fullName evidence="8">Rhodopsin domain-containing protein</fullName>
    </recommendedName>
</protein>
<dbReference type="PANTHER" id="PTHR33048">
    <property type="entry name" value="PTH11-LIKE INTEGRAL MEMBRANE PROTEIN (AFU_ORTHOLOGUE AFUA_5G11245)"/>
    <property type="match status" value="1"/>
</dbReference>
<keyword evidence="3 7" id="KW-1133">Transmembrane helix</keyword>
<evidence type="ECO:0000256" key="3">
    <source>
        <dbReference type="ARBA" id="ARBA00022989"/>
    </source>
</evidence>
<feature type="transmembrane region" description="Helical" evidence="7">
    <location>
        <begin position="147"/>
        <end position="173"/>
    </location>
</feature>
<feature type="region of interest" description="Disordered" evidence="6">
    <location>
        <begin position="363"/>
        <end position="384"/>
    </location>
</feature>
<comment type="subcellular location">
    <subcellularLocation>
        <location evidence="1">Membrane</location>
        <topology evidence="1">Multi-pass membrane protein</topology>
    </subcellularLocation>
</comment>
<evidence type="ECO:0000256" key="4">
    <source>
        <dbReference type="ARBA" id="ARBA00023136"/>
    </source>
</evidence>
<dbReference type="InterPro" id="IPR052337">
    <property type="entry name" value="SAT4-like"/>
</dbReference>
<keyword evidence="4 7" id="KW-0472">Membrane</keyword>
<accession>A0A9P8V8K2</accession>
<feature type="domain" description="Rhodopsin" evidence="8">
    <location>
        <begin position="55"/>
        <end position="292"/>
    </location>
</feature>
<evidence type="ECO:0000256" key="5">
    <source>
        <dbReference type="ARBA" id="ARBA00038359"/>
    </source>
</evidence>
<comment type="similarity">
    <text evidence="5">Belongs to the SAT4 family.</text>
</comment>
<gene>
    <name evidence="9" type="ORF">F5X68DRAFT_263093</name>
</gene>
<feature type="transmembrane region" description="Helical" evidence="7">
    <location>
        <begin position="193"/>
        <end position="217"/>
    </location>
</feature>
<dbReference type="Pfam" id="PF20684">
    <property type="entry name" value="Fung_rhodopsin"/>
    <property type="match status" value="1"/>
</dbReference>
<evidence type="ECO:0000313" key="10">
    <source>
        <dbReference type="Proteomes" id="UP000770015"/>
    </source>
</evidence>
<dbReference type="AlphaFoldDB" id="A0A9P8V8K2"/>
<dbReference type="OrthoDB" id="5421689at2759"/>
<name>A0A9P8V8K2_9PEZI</name>
<feature type="transmembrane region" description="Helical" evidence="7">
    <location>
        <begin position="229"/>
        <end position="253"/>
    </location>
</feature>
<dbReference type="InterPro" id="IPR049326">
    <property type="entry name" value="Rhodopsin_dom_fungi"/>
</dbReference>
<evidence type="ECO:0000256" key="7">
    <source>
        <dbReference type="SAM" id="Phobius"/>
    </source>
</evidence>
<evidence type="ECO:0000313" key="9">
    <source>
        <dbReference type="EMBL" id="KAH6683713.1"/>
    </source>
</evidence>
<organism evidence="9 10">
    <name type="scientific">Plectosphaerella plurivora</name>
    <dbReference type="NCBI Taxonomy" id="936078"/>
    <lineage>
        <taxon>Eukaryota</taxon>
        <taxon>Fungi</taxon>
        <taxon>Dikarya</taxon>
        <taxon>Ascomycota</taxon>
        <taxon>Pezizomycotina</taxon>
        <taxon>Sordariomycetes</taxon>
        <taxon>Hypocreomycetidae</taxon>
        <taxon>Glomerellales</taxon>
        <taxon>Plectosphaerellaceae</taxon>
        <taxon>Plectosphaerella</taxon>
    </lineage>
</organism>
<keyword evidence="10" id="KW-1185">Reference proteome</keyword>
<feature type="transmembrane region" description="Helical" evidence="7">
    <location>
        <begin position="71"/>
        <end position="94"/>
    </location>
</feature>
<sequence length="407" mass="44181">MALLHDLDPREAADPSAMPVDTIITGFPAPFTSSGTSLVITASVMMFLTGAWTIMRVVARKIRKLPFVIEDYLYFVGFTIFWATALSFILAVVVGAGNDMARLGPEHLAHYAKIALAVQVLYGVALGFIKISIIWMLRRIFRTTGRVFLATTWVAIGLCILWALYTAILPFVICSPVKSAWGAAAPLRCGRMIEAYAMVAILDILTELVIVALPMKMVRQLQLKPAHKIGLYGIFGAGVVTIAFSCLRLYYVYAIDFDNITKSFAEASIASAMQGGIAVMVASSPTLRPVFDRTLLKWLGVSVRSTGRGGTSDAMAGTGPTSRSHHTHSAGAVLSSNVRTNTAGFKQMPGSEEHLAWEMRSMGKNSAHRKTSVHATRTSDDSEDMRVTGDGRIMVVQETVVESRRGV</sequence>
<reference evidence="9" key="1">
    <citation type="journal article" date="2021" name="Nat. Commun.">
        <title>Genetic determinants of endophytism in the Arabidopsis root mycobiome.</title>
        <authorList>
            <person name="Mesny F."/>
            <person name="Miyauchi S."/>
            <person name="Thiergart T."/>
            <person name="Pickel B."/>
            <person name="Atanasova L."/>
            <person name="Karlsson M."/>
            <person name="Huettel B."/>
            <person name="Barry K.W."/>
            <person name="Haridas S."/>
            <person name="Chen C."/>
            <person name="Bauer D."/>
            <person name="Andreopoulos W."/>
            <person name="Pangilinan J."/>
            <person name="LaButti K."/>
            <person name="Riley R."/>
            <person name="Lipzen A."/>
            <person name="Clum A."/>
            <person name="Drula E."/>
            <person name="Henrissat B."/>
            <person name="Kohler A."/>
            <person name="Grigoriev I.V."/>
            <person name="Martin F.M."/>
            <person name="Hacquard S."/>
        </authorList>
    </citation>
    <scope>NUCLEOTIDE SEQUENCE</scope>
    <source>
        <strain evidence="9">MPI-SDFR-AT-0117</strain>
    </source>
</reference>
<evidence type="ECO:0000259" key="8">
    <source>
        <dbReference type="Pfam" id="PF20684"/>
    </source>
</evidence>
<keyword evidence="2 7" id="KW-0812">Transmembrane</keyword>
<feature type="region of interest" description="Disordered" evidence="6">
    <location>
        <begin position="306"/>
        <end position="330"/>
    </location>
</feature>
<feature type="transmembrane region" description="Helical" evidence="7">
    <location>
        <begin position="38"/>
        <end position="59"/>
    </location>
</feature>
<dbReference type="EMBL" id="JAGSXJ010000017">
    <property type="protein sequence ID" value="KAH6683713.1"/>
    <property type="molecule type" value="Genomic_DNA"/>
</dbReference>
<evidence type="ECO:0000256" key="6">
    <source>
        <dbReference type="SAM" id="MobiDB-lite"/>
    </source>
</evidence>
<feature type="transmembrane region" description="Helical" evidence="7">
    <location>
        <begin position="114"/>
        <end position="135"/>
    </location>
</feature>
<comment type="caution">
    <text evidence="9">The sequence shown here is derived from an EMBL/GenBank/DDBJ whole genome shotgun (WGS) entry which is preliminary data.</text>
</comment>
<dbReference type="PANTHER" id="PTHR33048:SF47">
    <property type="entry name" value="INTEGRAL MEMBRANE PROTEIN-RELATED"/>
    <property type="match status" value="1"/>
</dbReference>